<organism evidence="1 2">
    <name type="scientific">Leucobacter komagatae</name>
    <dbReference type="NCBI Taxonomy" id="55969"/>
    <lineage>
        <taxon>Bacteria</taxon>
        <taxon>Bacillati</taxon>
        <taxon>Actinomycetota</taxon>
        <taxon>Actinomycetes</taxon>
        <taxon>Micrococcales</taxon>
        <taxon>Microbacteriaceae</taxon>
        <taxon>Leucobacter</taxon>
    </lineage>
</organism>
<dbReference type="AlphaFoldDB" id="A0A542Y7G5"/>
<proteinExistence type="predicted"/>
<dbReference type="EMBL" id="VFON01000001">
    <property type="protein sequence ID" value="TQL43985.1"/>
    <property type="molecule type" value="Genomic_DNA"/>
</dbReference>
<evidence type="ECO:0000313" key="1">
    <source>
        <dbReference type="EMBL" id="TQL43985.1"/>
    </source>
</evidence>
<sequence>MHIAIVLPMRFGLHCAGDRVVAAAHDRGAIRSEVSVPLLGGDPLAATVQLLSKLGDLFPQANAHDGATSLTFEVSEMLKADIATPAHLIRISPRSATGGHDPFSLPWLAATGAATPMILHLPGGHDARGQEIVALNASGLKDLPPATVVAPRFVVTAVGSLLNPEHELQVGTSLLAKFPGANIEYGHSFHHTSFAVRERTAYVNLALREQADAIVTSLSVAASSAFPRARLLVATNCGGSIPLTRLAVTPVDAAASLRATEAVGAAAFLGATSGALSFEVGGTVQSCELDRGLPSVVPALQSESFGKLATPASNVRTASSGGEDHAHAEDFHTVVIPHHEGLAARGAANLPRVDWTMSLIQIANETEMIRAKEAAESRLHARLVSTGVPPEQVRTVESLVTATSYGNPEVIALRIRAIAHEERPLAHNDLAVSHRGEPR</sequence>
<accession>A0A542Y7G5</accession>
<protein>
    <submittedName>
        <fullName evidence="1">Uncharacterized protein</fullName>
    </submittedName>
</protein>
<comment type="caution">
    <text evidence="1">The sequence shown here is derived from an EMBL/GenBank/DDBJ whole genome shotgun (WGS) entry which is preliminary data.</text>
</comment>
<name>A0A542Y7G5_9MICO</name>
<gene>
    <name evidence="1" type="ORF">FB468_2023</name>
</gene>
<keyword evidence="2" id="KW-1185">Reference proteome</keyword>
<evidence type="ECO:0000313" key="2">
    <source>
        <dbReference type="Proteomes" id="UP000319094"/>
    </source>
</evidence>
<reference evidence="1 2" key="1">
    <citation type="submission" date="2019-06" db="EMBL/GenBank/DDBJ databases">
        <title>Sequencing the genomes of 1000 actinobacteria strains.</title>
        <authorList>
            <person name="Klenk H.-P."/>
        </authorList>
    </citation>
    <scope>NUCLEOTIDE SEQUENCE [LARGE SCALE GENOMIC DNA]</scope>
    <source>
        <strain evidence="1 2">DSM 8803</strain>
    </source>
</reference>
<dbReference type="Proteomes" id="UP000319094">
    <property type="component" value="Unassembled WGS sequence"/>
</dbReference>